<keyword evidence="1" id="KW-0812">Transmembrane</keyword>
<keyword evidence="1" id="KW-1133">Transmembrane helix</keyword>
<protein>
    <recommendedName>
        <fullName evidence="6">DUF3047 domain-containing protein</fullName>
    </recommendedName>
</protein>
<sequence>MTTDTFLIALGVLGVLAVAVLFLRREHRTASAQAGLVIGPWISGKTRSKGYPMRLDRQGKGWVIHLKQDGQINAVLDYEASIPAGALKLIWHYRADVTSAQPVERPDAAPLVSLVLQREGDDWSGEGERGSYRLYSPAFPLESGEQSREIPLTGWTNVWGQPADMGPVLSDLSNVAVAFGHSSGRMHGVSGAGTFSQISLEAI</sequence>
<evidence type="ECO:0008006" key="6">
    <source>
        <dbReference type="Google" id="ProtNLM"/>
    </source>
</evidence>
<gene>
    <name evidence="2" type="ORF">FHS52_001133</name>
    <name evidence="3" type="ORF">GRI59_00980</name>
</gene>
<dbReference type="EMBL" id="WTYB01000001">
    <property type="protein sequence ID" value="MXP37185.1"/>
    <property type="molecule type" value="Genomic_DNA"/>
</dbReference>
<name>A0A6I4UI48_9SPHN</name>
<evidence type="ECO:0000313" key="3">
    <source>
        <dbReference type="EMBL" id="MXP37185.1"/>
    </source>
</evidence>
<evidence type="ECO:0000256" key="1">
    <source>
        <dbReference type="SAM" id="Phobius"/>
    </source>
</evidence>
<dbReference type="RefSeq" id="WP_160759342.1">
    <property type="nucleotide sequence ID" value="NZ_BAAADZ010000002.1"/>
</dbReference>
<proteinExistence type="predicted"/>
<dbReference type="AlphaFoldDB" id="A0A6I4UI48"/>
<accession>A0A6I4UI48</accession>
<feature type="transmembrane region" description="Helical" evidence="1">
    <location>
        <begin position="6"/>
        <end position="23"/>
    </location>
</feature>
<keyword evidence="5" id="KW-1185">Reference proteome</keyword>
<reference evidence="3 4" key="1">
    <citation type="submission" date="2019-12" db="EMBL/GenBank/DDBJ databases">
        <title>Genomic-based taxomic classification of the family Erythrobacteraceae.</title>
        <authorList>
            <person name="Xu L."/>
        </authorList>
    </citation>
    <scope>NUCLEOTIDE SEQUENCE [LARGE SCALE GENOMIC DNA]</scope>
    <source>
        <strain evidence="3 4">JCM 10282</strain>
    </source>
</reference>
<organism evidence="3 4">
    <name type="scientific">Erythrobacter ramosus</name>
    <dbReference type="NCBI Taxonomy" id="35811"/>
    <lineage>
        <taxon>Bacteria</taxon>
        <taxon>Pseudomonadati</taxon>
        <taxon>Pseudomonadota</taxon>
        <taxon>Alphaproteobacteria</taxon>
        <taxon>Sphingomonadales</taxon>
        <taxon>Erythrobacteraceae</taxon>
        <taxon>Erythrobacter/Porphyrobacter group</taxon>
        <taxon>Erythrobacter</taxon>
    </lineage>
</organism>
<dbReference type="EMBL" id="JACICE010000001">
    <property type="protein sequence ID" value="MBB3775190.1"/>
    <property type="molecule type" value="Genomic_DNA"/>
</dbReference>
<dbReference type="Proteomes" id="UP000430021">
    <property type="component" value="Unassembled WGS sequence"/>
</dbReference>
<keyword evidence="1" id="KW-0472">Membrane</keyword>
<dbReference type="Proteomes" id="UP000548685">
    <property type="component" value="Unassembled WGS sequence"/>
</dbReference>
<evidence type="ECO:0000313" key="4">
    <source>
        <dbReference type="Proteomes" id="UP000430021"/>
    </source>
</evidence>
<comment type="caution">
    <text evidence="3">The sequence shown here is derived from an EMBL/GenBank/DDBJ whole genome shotgun (WGS) entry which is preliminary data.</text>
</comment>
<evidence type="ECO:0000313" key="2">
    <source>
        <dbReference type="EMBL" id="MBB3775190.1"/>
    </source>
</evidence>
<dbReference type="OrthoDB" id="7447024at2"/>
<reference evidence="2 5" key="2">
    <citation type="submission" date="2020-08" db="EMBL/GenBank/DDBJ databases">
        <title>Genomic Encyclopedia of Type Strains, Phase IV (KMG-IV): sequencing the most valuable type-strain genomes for metagenomic binning, comparative biology and taxonomic classification.</title>
        <authorList>
            <person name="Goeker M."/>
        </authorList>
    </citation>
    <scope>NUCLEOTIDE SEQUENCE [LARGE SCALE GENOMIC DNA]</scope>
    <source>
        <strain evidence="2 5">DSM 8510</strain>
    </source>
</reference>
<evidence type="ECO:0000313" key="5">
    <source>
        <dbReference type="Proteomes" id="UP000548685"/>
    </source>
</evidence>